<keyword evidence="6 8" id="KW-0472">Membrane</keyword>
<feature type="transmembrane region" description="Helical" evidence="8">
    <location>
        <begin position="47"/>
        <end position="71"/>
    </location>
</feature>
<feature type="transmembrane region" description="Helical" evidence="8">
    <location>
        <begin position="83"/>
        <end position="105"/>
    </location>
</feature>
<dbReference type="Proteomes" id="UP000606974">
    <property type="component" value="Unassembled WGS sequence"/>
</dbReference>
<feature type="transmembrane region" description="Helical" evidence="8">
    <location>
        <begin position="345"/>
        <end position="365"/>
    </location>
</feature>
<feature type="transmembrane region" description="Helical" evidence="8">
    <location>
        <begin position="182"/>
        <end position="204"/>
    </location>
</feature>
<keyword evidence="5 8" id="KW-1133">Transmembrane helix</keyword>
<dbReference type="OrthoDB" id="46396at2759"/>
<dbReference type="InterPro" id="IPR036259">
    <property type="entry name" value="MFS_trans_sf"/>
</dbReference>
<evidence type="ECO:0000256" key="4">
    <source>
        <dbReference type="ARBA" id="ARBA00022692"/>
    </source>
</evidence>
<comment type="subcellular location">
    <subcellularLocation>
        <location evidence="1">Membrane</location>
        <topology evidence="1">Multi-pass membrane protein</topology>
    </subcellularLocation>
</comment>
<feature type="transmembrane region" description="Helical" evidence="8">
    <location>
        <begin position="224"/>
        <end position="245"/>
    </location>
</feature>
<dbReference type="GO" id="GO:0034257">
    <property type="term" value="F:nicotinamide riboside transmembrane transporter activity"/>
    <property type="evidence" value="ECO:0007669"/>
    <property type="project" value="TreeGrafter"/>
</dbReference>
<feature type="region of interest" description="Disordered" evidence="7">
    <location>
        <begin position="255"/>
        <end position="295"/>
    </location>
</feature>
<dbReference type="PRINTS" id="PR01130">
    <property type="entry name" value="DERENTRNSPRT"/>
</dbReference>
<feature type="compositionally biased region" description="Acidic residues" evidence="7">
    <location>
        <begin position="30"/>
        <end position="39"/>
    </location>
</feature>
<dbReference type="AlphaFoldDB" id="A0A8H7E0W3"/>
<evidence type="ECO:0000256" key="2">
    <source>
        <dbReference type="ARBA" id="ARBA00007965"/>
    </source>
</evidence>
<feature type="compositionally biased region" description="Polar residues" evidence="7">
    <location>
        <begin position="263"/>
        <end position="281"/>
    </location>
</feature>
<keyword evidence="3" id="KW-0813">Transport</keyword>
<evidence type="ECO:0000313" key="10">
    <source>
        <dbReference type="Proteomes" id="UP000606974"/>
    </source>
</evidence>
<evidence type="ECO:0000313" key="9">
    <source>
        <dbReference type="EMBL" id="KAF7502316.1"/>
    </source>
</evidence>
<dbReference type="EMBL" id="JAACFV010000271">
    <property type="protein sequence ID" value="KAF7502316.1"/>
    <property type="molecule type" value="Genomic_DNA"/>
</dbReference>
<feature type="transmembrane region" description="Helical" evidence="8">
    <location>
        <begin position="377"/>
        <end position="400"/>
    </location>
</feature>
<feature type="transmembrane region" description="Helical" evidence="8">
    <location>
        <begin position="412"/>
        <end position="436"/>
    </location>
</feature>
<evidence type="ECO:0000256" key="3">
    <source>
        <dbReference type="ARBA" id="ARBA00022448"/>
    </source>
</evidence>
<dbReference type="GO" id="GO:0000329">
    <property type="term" value="C:fungal-type vacuole membrane"/>
    <property type="evidence" value="ECO:0007669"/>
    <property type="project" value="TreeGrafter"/>
</dbReference>
<comment type="similarity">
    <text evidence="2">Belongs to the SLC29A/ENT transporter (TC 2.A.57) family.</text>
</comment>
<organism evidence="9 10">
    <name type="scientific">Endocarpon pusillum</name>
    <dbReference type="NCBI Taxonomy" id="364733"/>
    <lineage>
        <taxon>Eukaryota</taxon>
        <taxon>Fungi</taxon>
        <taxon>Dikarya</taxon>
        <taxon>Ascomycota</taxon>
        <taxon>Pezizomycotina</taxon>
        <taxon>Eurotiomycetes</taxon>
        <taxon>Chaetothyriomycetidae</taxon>
        <taxon>Verrucariales</taxon>
        <taxon>Verrucariaceae</taxon>
        <taxon>Endocarpon</taxon>
    </lineage>
</organism>
<evidence type="ECO:0000256" key="6">
    <source>
        <dbReference type="ARBA" id="ARBA00023136"/>
    </source>
</evidence>
<feature type="region of interest" description="Disordered" evidence="7">
    <location>
        <begin position="1"/>
        <end position="39"/>
    </location>
</feature>
<evidence type="ECO:0000256" key="1">
    <source>
        <dbReference type="ARBA" id="ARBA00004141"/>
    </source>
</evidence>
<evidence type="ECO:0000256" key="7">
    <source>
        <dbReference type="SAM" id="MobiDB-lite"/>
    </source>
</evidence>
<dbReference type="PANTHER" id="PTHR10332:SF88">
    <property type="entry name" value="EQUILIBRATIVE NUCLEOSIDE TRANSPORTER 1, ISOFORM A"/>
    <property type="match status" value="1"/>
</dbReference>
<keyword evidence="4 8" id="KW-0812">Transmembrane</keyword>
<accession>A0A8H7E0W3</accession>
<dbReference type="InterPro" id="IPR002259">
    <property type="entry name" value="Eqnu_transpt"/>
</dbReference>
<dbReference type="PANTHER" id="PTHR10332">
    <property type="entry name" value="EQUILIBRATIVE NUCLEOSIDE TRANSPORTER"/>
    <property type="match status" value="1"/>
</dbReference>
<gene>
    <name evidence="9" type="ORF">GJ744_006135</name>
</gene>
<dbReference type="GO" id="GO:0015205">
    <property type="term" value="F:nucleobase transmembrane transporter activity"/>
    <property type="evidence" value="ECO:0007669"/>
    <property type="project" value="TreeGrafter"/>
</dbReference>
<evidence type="ECO:0000256" key="5">
    <source>
        <dbReference type="ARBA" id="ARBA00022989"/>
    </source>
</evidence>
<sequence length="473" mass="51300">MDRIRRVFHSQQPYEPIDGHRDGTAISGDGAEDASEPEENPFSQVEYWTFLLMGVAMLWAWNMFLAAAPYFQYRFSSNQWILAHFQSAEISISTVTNLGSMLILTKLQKNASYPYRIASSLCINIICFTLLALSTLVTTSAALYFGFLMLMVFGASFATGLIQNGLFAYVSGFGRSEYTQAIMTGQAVAGVLPCLAQIGAVLAVPARNQQSPSQAPAESPASASAYFLTATAVSVIALLAFLYLLRRRRSATLPRAIQPPATKPTTNGTSEGHNNTPVINTSPSPSPEERKPELGSKPAIPLTRLLRLLPILSAAVFLTFALTMIFPVFTIRIHSLHPDLLPSTLFIPLAFLVWNVGDLLGRLLTLSPSLRLTHRPSVLLTLSLLRLIFIPLYLLCNISGTNAGPKVKSDVFYLGVVQLWFGISNGYLGSSCMMGAGEWVAEEEREAAGGWMGLCLVAGLTVGSLLSFFVGTA</sequence>
<proteinExistence type="inferred from homology"/>
<dbReference type="GO" id="GO:0005886">
    <property type="term" value="C:plasma membrane"/>
    <property type="evidence" value="ECO:0007669"/>
    <property type="project" value="TreeGrafter"/>
</dbReference>
<feature type="transmembrane region" description="Helical" evidence="8">
    <location>
        <begin position="143"/>
        <end position="170"/>
    </location>
</feature>
<reference evidence="9" key="1">
    <citation type="submission" date="2020-02" db="EMBL/GenBank/DDBJ databases">
        <authorList>
            <person name="Palmer J.M."/>
        </authorList>
    </citation>
    <scope>NUCLEOTIDE SEQUENCE</scope>
    <source>
        <strain evidence="9">EPUS1.4</strain>
        <tissue evidence="9">Thallus</tissue>
    </source>
</reference>
<protein>
    <submittedName>
        <fullName evidence="9">Uncharacterized protein</fullName>
    </submittedName>
</protein>
<name>A0A8H7E0W3_9EURO</name>
<keyword evidence="10" id="KW-1185">Reference proteome</keyword>
<dbReference type="SUPFAM" id="SSF103473">
    <property type="entry name" value="MFS general substrate transporter"/>
    <property type="match status" value="2"/>
</dbReference>
<feature type="transmembrane region" description="Helical" evidence="8">
    <location>
        <begin position="448"/>
        <end position="470"/>
    </location>
</feature>
<comment type="caution">
    <text evidence="9">The sequence shown here is derived from an EMBL/GenBank/DDBJ whole genome shotgun (WGS) entry which is preliminary data.</text>
</comment>
<feature type="transmembrane region" description="Helical" evidence="8">
    <location>
        <begin position="308"/>
        <end position="333"/>
    </location>
</feature>
<evidence type="ECO:0000256" key="8">
    <source>
        <dbReference type="SAM" id="Phobius"/>
    </source>
</evidence>
<feature type="transmembrane region" description="Helical" evidence="8">
    <location>
        <begin position="117"/>
        <end position="137"/>
    </location>
</feature>
<dbReference type="Pfam" id="PF01733">
    <property type="entry name" value="Nucleoside_tran"/>
    <property type="match status" value="1"/>
</dbReference>
<dbReference type="PIRSF" id="PIRSF016379">
    <property type="entry name" value="ENT"/>
    <property type="match status" value="1"/>
</dbReference>